<accession>A0A917J4N3</accession>
<reference evidence="1" key="2">
    <citation type="submission" date="2020-09" db="EMBL/GenBank/DDBJ databases">
        <authorList>
            <person name="Sun Q."/>
            <person name="Zhou Y."/>
        </authorList>
    </citation>
    <scope>NUCLEOTIDE SEQUENCE</scope>
    <source>
        <strain evidence="1">CGMCC 1.15290</strain>
    </source>
</reference>
<organism evidence="1 2">
    <name type="scientific">Filimonas zeae</name>
    <dbReference type="NCBI Taxonomy" id="1737353"/>
    <lineage>
        <taxon>Bacteria</taxon>
        <taxon>Pseudomonadati</taxon>
        <taxon>Bacteroidota</taxon>
        <taxon>Chitinophagia</taxon>
        <taxon>Chitinophagales</taxon>
        <taxon>Chitinophagaceae</taxon>
        <taxon>Filimonas</taxon>
    </lineage>
</organism>
<evidence type="ECO:0008006" key="3">
    <source>
        <dbReference type="Google" id="ProtNLM"/>
    </source>
</evidence>
<reference evidence="1" key="1">
    <citation type="journal article" date="2014" name="Int. J. Syst. Evol. Microbiol.">
        <title>Complete genome sequence of Corynebacterium casei LMG S-19264T (=DSM 44701T), isolated from a smear-ripened cheese.</title>
        <authorList>
            <consortium name="US DOE Joint Genome Institute (JGI-PGF)"/>
            <person name="Walter F."/>
            <person name="Albersmeier A."/>
            <person name="Kalinowski J."/>
            <person name="Ruckert C."/>
        </authorList>
    </citation>
    <scope>NUCLEOTIDE SEQUENCE</scope>
    <source>
        <strain evidence="1">CGMCC 1.15290</strain>
    </source>
</reference>
<name>A0A917J4N3_9BACT</name>
<evidence type="ECO:0000313" key="2">
    <source>
        <dbReference type="Proteomes" id="UP000627292"/>
    </source>
</evidence>
<keyword evidence="2" id="KW-1185">Reference proteome</keyword>
<dbReference type="Proteomes" id="UP000627292">
    <property type="component" value="Unassembled WGS sequence"/>
</dbReference>
<proteinExistence type="predicted"/>
<dbReference type="EMBL" id="BMIB01000004">
    <property type="protein sequence ID" value="GGH78082.1"/>
    <property type="molecule type" value="Genomic_DNA"/>
</dbReference>
<protein>
    <recommendedName>
        <fullName evidence="3">Tail fiber protein</fullName>
    </recommendedName>
</protein>
<evidence type="ECO:0000313" key="1">
    <source>
        <dbReference type="EMBL" id="GGH78082.1"/>
    </source>
</evidence>
<sequence>MARELGSFSFSGNFEVAKKGALDARTYCPSYADLLAFTAANFIYNGHVVSVWDTDPARRGLYRCINENALSNPASWQKVGDDVDLSEVEKLTNRNIANGYAGLDASGLLPSSILPSYVDDVIERASLAAMPATGETGKIYVTLDSNKTYRWSGSTYIEISASPGSTDAIPEGSLNLYHTAARVAATPLTGLAAGTGTPVASDTVLTGFGKVLGFINNIAATIRGTALTGFSATTGAVTASDTVLSAPGKLQGQVTALQGNIPTTAEMQAGTDNAKFATASRVATWWAWVKTQAQVFTARVSAPVVKLVPQGTTPASSDGDIWMENTNSRPRMQKGGQVVDVLTSADNYLFVGASPRLVQTNALGDLSATQEIAEGFVTDTDVISAITSASFNAANNYTANVSPLNSKTLYQGQWYKNGADMYFAVDDNSVYKFGSGNSAGSSKQPATLFQAFDEITTSGTAITTAYSYTLPANTLAENGNVLEYDFVVSCGFGPSDRIVYLSIGGWGPIGVMNATSPSAVTRFQGSIIRISESKVRVISCYTGSYISGAGCYEYDAFDFTVDNPVGLVLESKDASSYVKALGLRLIYKPE</sequence>
<comment type="caution">
    <text evidence="1">The sequence shown here is derived from an EMBL/GenBank/DDBJ whole genome shotgun (WGS) entry which is preliminary data.</text>
</comment>
<gene>
    <name evidence="1" type="ORF">GCM10011379_45420</name>
</gene>
<dbReference type="RefSeq" id="WP_188956672.1">
    <property type="nucleotide sequence ID" value="NZ_BMIB01000004.1"/>
</dbReference>
<dbReference type="AlphaFoldDB" id="A0A917J4N3"/>